<dbReference type="Gene3D" id="3.40.630.30">
    <property type="match status" value="1"/>
</dbReference>
<reference evidence="1" key="2">
    <citation type="submission" date="2020-08" db="EMBL/GenBank/DDBJ databases">
        <authorList>
            <person name="Lai Q."/>
        </authorList>
    </citation>
    <scope>NUCLEOTIDE SEQUENCE</scope>
    <source>
        <strain evidence="1">S27-2</strain>
    </source>
</reference>
<evidence type="ECO:0000313" key="1">
    <source>
        <dbReference type="EMBL" id="MBC3765788.1"/>
    </source>
</evidence>
<dbReference type="InterPro" id="IPR016181">
    <property type="entry name" value="Acyl_CoA_acyltransferase"/>
</dbReference>
<keyword evidence="1" id="KW-0012">Acyltransferase</keyword>
<dbReference type="RefSeq" id="WP_186506258.1">
    <property type="nucleotide sequence ID" value="NZ_JACNEP010000005.1"/>
</dbReference>
<reference evidence="1" key="1">
    <citation type="journal article" date="2018" name="Int. J. Syst. Evol. Microbiol.">
        <title>Neptunicella marina gen. nov., sp. nov., isolated from surface seawater.</title>
        <authorList>
            <person name="Liu X."/>
            <person name="Lai Q."/>
            <person name="Du Y."/>
            <person name="Zhang X."/>
            <person name="Liu Z."/>
            <person name="Sun F."/>
            <person name="Shao Z."/>
        </authorList>
    </citation>
    <scope>NUCLEOTIDE SEQUENCE</scope>
    <source>
        <strain evidence="1">S27-2</strain>
    </source>
</reference>
<comment type="caution">
    <text evidence="1">The sequence shown here is derived from an EMBL/GenBank/DDBJ whole genome shotgun (WGS) entry which is preliminary data.</text>
</comment>
<evidence type="ECO:0000313" key="2">
    <source>
        <dbReference type="Proteomes" id="UP000601768"/>
    </source>
</evidence>
<dbReference type="Pfam" id="PF13444">
    <property type="entry name" value="Acetyltransf_5"/>
    <property type="match status" value="1"/>
</dbReference>
<gene>
    <name evidence="1" type="ORF">H8B19_07860</name>
</gene>
<dbReference type="AlphaFoldDB" id="A0A8J6M1T2"/>
<organism evidence="1 2">
    <name type="scientific">Neptunicella marina</name>
    <dbReference type="NCBI Taxonomy" id="2125989"/>
    <lineage>
        <taxon>Bacteria</taxon>
        <taxon>Pseudomonadati</taxon>
        <taxon>Pseudomonadota</taxon>
        <taxon>Gammaproteobacteria</taxon>
        <taxon>Alteromonadales</taxon>
        <taxon>Alteromonadaceae</taxon>
        <taxon>Neptunicella</taxon>
    </lineage>
</organism>
<dbReference type="SUPFAM" id="SSF55729">
    <property type="entry name" value="Acyl-CoA N-acyltransferases (Nat)"/>
    <property type="match status" value="1"/>
</dbReference>
<dbReference type="Proteomes" id="UP000601768">
    <property type="component" value="Unassembled WGS sequence"/>
</dbReference>
<dbReference type="GO" id="GO:0016746">
    <property type="term" value="F:acyltransferase activity"/>
    <property type="evidence" value="ECO:0007669"/>
    <property type="project" value="UniProtKB-KW"/>
</dbReference>
<name>A0A8J6M1T2_9ALTE</name>
<dbReference type="EMBL" id="JACNEP010000005">
    <property type="protein sequence ID" value="MBC3765788.1"/>
    <property type="molecule type" value="Genomic_DNA"/>
</dbReference>
<accession>A0A8J6M1T2</accession>
<proteinExistence type="predicted"/>
<dbReference type="NCBIfam" id="TIGR03694">
    <property type="entry name" value="exosort_acyl"/>
    <property type="match status" value="1"/>
</dbReference>
<dbReference type="InterPro" id="IPR022484">
    <property type="entry name" value="PEP-CTERM/exosrtase_acylTfrase"/>
</dbReference>
<keyword evidence="1" id="KW-0808">Transferase</keyword>
<sequence length="256" mass="29612">MASLSLAENFNSYFEIVYADDVSKRTEGYKIRHQVYAEELGWEPTTQAGTETDLFDKYAHSLLLRHKRTGLYAGTVRLVIPPPEKSHLALPFEGHFSDCMYESATRPESLPRGAFGEVSRLAVPQTFRRRAGEKKQPFILNEESSEDVFSGEERSNFPNIAIGLYLSIISFAKICNHEMMYVVVEPRLKKRLERVGLMFEQISEAKDYRGTRALFCLTRSNFESQFNDDMLELYSLLEQQLVRQIKLYPYIIKQPQ</sequence>
<protein>
    <submittedName>
        <fullName evidence="1">PEP-CTERM/exosortase system-associated acyltransferase</fullName>
    </submittedName>
</protein>
<keyword evidence="2" id="KW-1185">Reference proteome</keyword>